<name>A0A8J5YYF8_9ROSI</name>
<reference evidence="5 6" key="1">
    <citation type="journal article" date="2021" name="bioRxiv">
        <title>The Gossypium anomalum genome as a resource for cotton improvement and evolutionary analysis of hybrid incompatibility.</title>
        <authorList>
            <person name="Grover C.E."/>
            <person name="Yuan D."/>
            <person name="Arick M.A."/>
            <person name="Miller E.R."/>
            <person name="Hu G."/>
            <person name="Peterson D.G."/>
            <person name="Wendel J.F."/>
            <person name="Udall J.A."/>
        </authorList>
    </citation>
    <scope>NUCLEOTIDE SEQUENCE [LARGE SCALE GENOMIC DNA]</scope>
    <source>
        <strain evidence="5">JFW-Udall</strain>
        <tissue evidence="5">Leaf</tissue>
    </source>
</reference>
<evidence type="ECO:0000256" key="2">
    <source>
        <dbReference type="ARBA" id="ARBA00022771"/>
    </source>
</evidence>
<dbReference type="Proteomes" id="UP000701853">
    <property type="component" value="Chromosome 11"/>
</dbReference>
<organism evidence="5 6">
    <name type="scientific">Gossypium anomalum</name>
    <dbReference type="NCBI Taxonomy" id="47600"/>
    <lineage>
        <taxon>Eukaryota</taxon>
        <taxon>Viridiplantae</taxon>
        <taxon>Streptophyta</taxon>
        <taxon>Embryophyta</taxon>
        <taxon>Tracheophyta</taxon>
        <taxon>Spermatophyta</taxon>
        <taxon>Magnoliopsida</taxon>
        <taxon>eudicotyledons</taxon>
        <taxon>Gunneridae</taxon>
        <taxon>Pentapetalae</taxon>
        <taxon>rosids</taxon>
        <taxon>malvids</taxon>
        <taxon>Malvales</taxon>
        <taxon>Malvaceae</taxon>
        <taxon>Malvoideae</taxon>
        <taxon>Gossypium</taxon>
    </lineage>
</organism>
<dbReference type="Pfam" id="PF02892">
    <property type="entry name" value="zf-BED"/>
    <property type="match status" value="1"/>
</dbReference>
<accession>A0A8J5YYF8</accession>
<evidence type="ECO:0000313" key="6">
    <source>
        <dbReference type="Proteomes" id="UP000701853"/>
    </source>
</evidence>
<dbReference type="PANTHER" id="PTHR46951:SF2">
    <property type="entry name" value="BED-TYPE DOMAIN-CONTAINING PROTEIN"/>
    <property type="match status" value="1"/>
</dbReference>
<sequence length="322" mass="36378">MPPRKGFPTKGLKGAPSNDIGWHFGTPMPNTKGNVVCKLCGKVVKGGITRFKEHIAHKTGNVAPCPNVIGKQLEKVFNHNTSDIEGKNSNEVLMIGVTFMKKGDLLIDQLENIMEKETSKSIPSESEFTLRGAIPELVRSKSSKQPKITSSPWLYNLIQVSIEVGQGVKLLTPYEVSDVYLELEYQRVCDWEFKESKWGQQKSGLAYEAKKIVLGNFFWKEANDLIKVYEPLVKVLRLVDGDEKPTMALFMKLLMELNEQFNKIVDISPKTLGGTRSVIERLEPSLDTQVRMVNQLLLFRDKYETFGTLQAQRAWKQMSPGK</sequence>
<gene>
    <name evidence="5" type="ORF">CXB51_028260</name>
</gene>
<keyword evidence="2" id="KW-0863">Zinc-finger</keyword>
<keyword evidence="3" id="KW-0862">Zinc</keyword>
<dbReference type="OrthoDB" id="995902at2759"/>
<dbReference type="GO" id="GO:0003677">
    <property type="term" value="F:DNA binding"/>
    <property type="evidence" value="ECO:0007669"/>
    <property type="project" value="InterPro"/>
</dbReference>
<keyword evidence="1" id="KW-0479">Metal-binding</keyword>
<dbReference type="EMBL" id="JAHUZN010000011">
    <property type="protein sequence ID" value="KAG8478429.1"/>
    <property type="molecule type" value="Genomic_DNA"/>
</dbReference>
<dbReference type="AlphaFoldDB" id="A0A8J5YYF8"/>
<evidence type="ECO:0000259" key="4">
    <source>
        <dbReference type="Pfam" id="PF02892"/>
    </source>
</evidence>
<keyword evidence="6" id="KW-1185">Reference proteome</keyword>
<evidence type="ECO:0000313" key="5">
    <source>
        <dbReference type="EMBL" id="KAG8478429.1"/>
    </source>
</evidence>
<feature type="domain" description="BED-type" evidence="4">
    <location>
        <begin position="22"/>
        <end position="58"/>
    </location>
</feature>
<evidence type="ECO:0000256" key="3">
    <source>
        <dbReference type="ARBA" id="ARBA00022833"/>
    </source>
</evidence>
<evidence type="ECO:0000256" key="1">
    <source>
        <dbReference type="ARBA" id="ARBA00022723"/>
    </source>
</evidence>
<dbReference type="GO" id="GO:0008270">
    <property type="term" value="F:zinc ion binding"/>
    <property type="evidence" value="ECO:0007669"/>
    <property type="project" value="UniProtKB-KW"/>
</dbReference>
<comment type="caution">
    <text evidence="5">The sequence shown here is derived from an EMBL/GenBank/DDBJ whole genome shotgun (WGS) entry which is preliminary data.</text>
</comment>
<proteinExistence type="predicted"/>
<protein>
    <recommendedName>
        <fullName evidence="4">BED-type domain-containing protein</fullName>
    </recommendedName>
</protein>
<dbReference type="PANTHER" id="PTHR46951">
    <property type="entry name" value="BED-TYPE DOMAIN-CONTAINING PROTEIN"/>
    <property type="match status" value="1"/>
</dbReference>
<dbReference type="InterPro" id="IPR003656">
    <property type="entry name" value="Znf_BED"/>
</dbReference>